<dbReference type="PANTHER" id="PTHR46268">
    <property type="entry name" value="STRESS RESPONSE PROTEIN NHAX"/>
    <property type="match status" value="1"/>
</dbReference>
<reference evidence="4" key="1">
    <citation type="journal article" date="2019" name="Int. J. Syst. Evol. Microbiol.">
        <title>The Global Catalogue of Microorganisms (GCM) 10K type strain sequencing project: providing services to taxonomists for standard genome sequencing and annotation.</title>
        <authorList>
            <consortium name="The Broad Institute Genomics Platform"/>
            <consortium name="The Broad Institute Genome Sequencing Center for Infectious Disease"/>
            <person name="Wu L."/>
            <person name="Ma J."/>
        </authorList>
    </citation>
    <scope>NUCLEOTIDE SEQUENCE [LARGE SCALE GENOMIC DNA]</scope>
    <source>
        <strain evidence="4">JCM 9373</strain>
    </source>
</reference>
<evidence type="ECO:0000259" key="2">
    <source>
        <dbReference type="Pfam" id="PF00582"/>
    </source>
</evidence>
<evidence type="ECO:0000313" key="4">
    <source>
        <dbReference type="Proteomes" id="UP001500320"/>
    </source>
</evidence>
<comment type="similarity">
    <text evidence="1">Belongs to the universal stress protein A family.</text>
</comment>
<feature type="domain" description="UspA" evidence="2">
    <location>
        <begin position="144"/>
        <end position="267"/>
    </location>
</feature>
<dbReference type="Pfam" id="PF00582">
    <property type="entry name" value="Usp"/>
    <property type="match status" value="2"/>
</dbReference>
<keyword evidence="4" id="KW-1185">Reference proteome</keyword>
<name>A0ABP6P453_9ACTN</name>
<dbReference type="PANTHER" id="PTHR46268:SF6">
    <property type="entry name" value="UNIVERSAL STRESS PROTEIN UP12"/>
    <property type="match status" value="1"/>
</dbReference>
<feature type="domain" description="UspA" evidence="2">
    <location>
        <begin position="1"/>
        <end position="136"/>
    </location>
</feature>
<comment type="caution">
    <text evidence="3">The sequence shown here is derived from an EMBL/GenBank/DDBJ whole genome shotgun (WGS) entry which is preliminary data.</text>
</comment>
<dbReference type="EMBL" id="BAAAUT010000103">
    <property type="protein sequence ID" value="GAA3166882.1"/>
    <property type="molecule type" value="Genomic_DNA"/>
</dbReference>
<organism evidence="3 4">
    <name type="scientific">Planomonospora alba</name>
    <dbReference type="NCBI Taxonomy" id="161354"/>
    <lineage>
        <taxon>Bacteria</taxon>
        <taxon>Bacillati</taxon>
        <taxon>Actinomycetota</taxon>
        <taxon>Actinomycetes</taxon>
        <taxon>Streptosporangiales</taxon>
        <taxon>Streptosporangiaceae</taxon>
        <taxon>Planomonospora</taxon>
    </lineage>
</organism>
<dbReference type="RefSeq" id="WP_344866767.1">
    <property type="nucleotide sequence ID" value="NZ_BAAAUT010000103.1"/>
</dbReference>
<dbReference type="Proteomes" id="UP001500320">
    <property type="component" value="Unassembled WGS sequence"/>
</dbReference>
<evidence type="ECO:0000313" key="3">
    <source>
        <dbReference type="EMBL" id="GAA3166882.1"/>
    </source>
</evidence>
<dbReference type="InterPro" id="IPR014729">
    <property type="entry name" value="Rossmann-like_a/b/a_fold"/>
</dbReference>
<evidence type="ECO:0000256" key="1">
    <source>
        <dbReference type="ARBA" id="ARBA00008791"/>
    </source>
</evidence>
<protein>
    <submittedName>
        <fullName evidence="3">Universal stress protein</fullName>
    </submittedName>
</protein>
<dbReference type="PRINTS" id="PR01438">
    <property type="entry name" value="UNVRSLSTRESS"/>
</dbReference>
<dbReference type="SUPFAM" id="SSF52402">
    <property type="entry name" value="Adenine nucleotide alpha hydrolases-like"/>
    <property type="match status" value="2"/>
</dbReference>
<dbReference type="Gene3D" id="3.40.50.620">
    <property type="entry name" value="HUPs"/>
    <property type="match status" value="2"/>
</dbReference>
<proteinExistence type="inferred from homology"/>
<dbReference type="InterPro" id="IPR006016">
    <property type="entry name" value="UspA"/>
</dbReference>
<gene>
    <name evidence="3" type="ORF">GCM10010466_67060</name>
</gene>
<dbReference type="InterPro" id="IPR006015">
    <property type="entry name" value="Universal_stress_UspA"/>
</dbReference>
<accession>A0ABP6P453</accession>
<sequence length="267" mass="26976">MNRPIVVGTDGSDPATAAVRWAARDADRRGLPVRIVHVVDRGPYGAPVAGRPDPCAYAGQRTLEQAAGAAGECAPGVAVATELAEGPPGEVLREHIAAAAELVVGCRGRGGCDGALLGSVPVRTAGHAPGAVVVVRPQPAGSCREVVVGADGSAGCEPALAFAFEQARARGCPLRAVHAWREPGDLMGGPGRAAAERLAAWRERFPGVEVTEDPRCAQPVPALVDASGRAGLLVVGARGLGAVGALLLGSVSRGVLHHARCPVAVVR</sequence>